<accession>X1MTV5</accession>
<feature type="transmembrane region" description="Helical" evidence="1">
    <location>
        <begin position="25"/>
        <end position="42"/>
    </location>
</feature>
<gene>
    <name evidence="2" type="ORF">S06H3_43875</name>
</gene>
<dbReference type="AlphaFoldDB" id="X1MTV5"/>
<organism evidence="2">
    <name type="scientific">marine sediment metagenome</name>
    <dbReference type="NCBI Taxonomy" id="412755"/>
    <lineage>
        <taxon>unclassified sequences</taxon>
        <taxon>metagenomes</taxon>
        <taxon>ecological metagenomes</taxon>
    </lineage>
</organism>
<keyword evidence="1" id="KW-0812">Transmembrane</keyword>
<evidence type="ECO:0000256" key="1">
    <source>
        <dbReference type="SAM" id="Phobius"/>
    </source>
</evidence>
<reference evidence="2" key="1">
    <citation type="journal article" date="2014" name="Front. Microbiol.">
        <title>High frequency of phylogenetically diverse reductive dehalogenase-homologous genes in deep subseafloor sedimentary metagenomes.</title>
        <authorList>
            <person name="Kawai M."/>
            <person name="Futagami T."/>
            <person name="Toyoda A."/>
            <person name="Takaki Y."/>
            <person name="Nishi S."/>
            <person name="Hori S."/>
            <person name="Arai W."/>
            <person name="Tsubouchi T."/>
            <person name="Morono Y."/>
            <person name="Uchiyama I."/>
            <person name="Ito T."/>
            <person name="Fujiyama A."/>
            <person name="Inagaki F."/>
            <person name="Takami H."/>
        </authorList>
    </citation>
    <scope>NUCLEOTIDE SEQUENCE</scope>
    <source>
        <strain evidence="2">Expedition CK06-06</strain>
    </source>
</reference>
<comment type="caution">
    <text evidence="2">The sequence shown here is derived from an EMBL/GenBank/DDBJ whole genome shotgun (WGS) entry which is preliminary data.</text>
</comment>
<sequence>MMEFEEPGTEFEFEKAKSRGIMEKIRIATLFLVFLLAIAFIIKNRFDFNFLKPLRTPMKTECVQAIKFDSSTSEGAQLANAHAVVNANMPHFKNIEGFSRAYVQSRSREASGKRYPEIELEFKDVTTISSEIPEVICGFKISVIFK</sequence>
<dbReference type="EMBL" id="BARV01027245">
    <property type="protein sequence ID" value="GAI35102.1"/>
    <property type="molecule type" value="Genomic_DNA"/>
</dbReference>
<name>X1MTV5_9ZZZZ</name>
<proteinExistence type="predicted"/>
<protein>
    <submittedName>
        <fullName evidence="2">Uncharacterized protein</fullName>
    </submittedName>
</protein>
<evidence type="ECO:0000313" key="2">
    <source>
        <dbReference type="EMBL" id="GAI35102.1"/>
    </source>
</evidence>
<keyword evidence="1" id="KW-1133">Transmembrane helix</keyword>
<keyword evidence="1" id="KW-0472">Membrane</keyword>